<sequence>MVLDFSKSYIYAGTSGSSTTTGGTGSSTGTSTGTGASGSSTVSGPSTTRRTTRRTTTTTKKPTTTKPKPPPPYKATLNCRCGTQSVRGDLVGGGTIIRYNVNPWLVSISSGGKHLCSGSLINDRDILTSKACTKNAGGNITVTAGMTSRKPTNYTVTKISTNPKFNLALLRLSKPVKVGHTMRPVCIPIVKRKSEDYSTGMLVTFKKGPPPKNTTLQMIDTEVAIMDASSDKCNNTPAGGICAGPPGSVKCGGDTGGLLQVYRGGYSYEQIGVVAGTVGCRSSSTPGAYTDIRGRARWILNNAKGGNFCKNPKISSSDLSSTIRLGDLDLPFNDDEMEEEIVEDGDNDSIRHSGNLIEDAEDEDQGAEIFDDGEESRDDFS</sequence>
<dbReference type="PROSITE" id="PS50240">
    <property type="entry name" value="TRYPSIN_DOM"/>
    <property type="match status" value="1"/>
</dbReference>
<name>A0ABP1R5S9_9HEXA</name>
<dbReference type="PANTHER" id="PTHR24256">
    <property type="entry name" value="TRYPTASE-RELATED"/>
    <property type="match status" value="1"/>
</dbReference>
<dbReference type="SMART" id="SM00020">
    <property type="entry name" value="Tryp_SPc"/>
    <property type="match status" value="1"/>
</dbReference>
<dbReference type="SUPFAM" id="SSF50494">
    <property type="entry name" value="Trypsin-like serine proteases"/>
    <property type="match status" value="1"/>
</dbReference>
<evidence type="ECO:0000256" key="1">
    <source>
        <dbReference type="ARBA" id="ARBA00023157"/>
    </source>
</evidence>
<dbReference type="EMBL" id="CAXLJM020000057">
    <property type="protein sequence ID" value="CAL8117806.1"/>
    <property type="molecule type" value="Genomic_DNA"/>
</dbReference>
<evidence type="ECO:0000313" key="6">
    <source>
        <dbReference type="Proteomes" id="UP001642540"/>
    </source>
</evidence>
<feature type="domain" description="Peptidase S1" evidence="4">
    <location>
        <begin position="90"/>
        <end position="304"/>
    </location>
</feature>
<evidence type="ECO:0000256" key="3">
    <source>
        <dbReference type="SAM" id="MobiDB-lite"/>
    </source>
</evidence>
<feature type="compositionally biased region" description="Acidic residues" evidence="3">
    <location>
        <begin position="358"/>
        <end position="381"/>
    </location>
</feature>
<reference evidence="5 6" key="1">
    <citation type="submission" date="2024-08" db="EMBL/GenBank/DDBJ databases">
        <authorList>
            <person name="Cucini C."/>
            <person name="Frati F."/>
        </authorList>
    </citation>
    <scope>NUCLEOTIDE SEQUENCE [LARGE SCALE GENOMIC DNA]</scope>
</reference>
<dbReference type="InterPro" id="IPR009003">
    <property type="entry name" value="Peptidase_S1_PA"/>
</dbReference>
<comment type="similarity">
    <text evidence="2">Belongs to the peptidase S1 family. CLIP subfamily.</text>
</comment>
<comment type="caution">
    <text evidence="5">The sequence shown here is derived from an EMBL/GenBank/DDBJ whole genome shotgun (WGS) entry which is preliminary data.</text>
</comment>
<feature type="region of interest" description="Disordered" evidence="3">
    <location>
        <begin position="14"/>
        <end position="78"/>
    </location>
</feature>
<dbReference type="InterPro" id="IPR051487">
    <property type="entry name" value="Ser/Thr_Proteases_Immune/Dev"/>
</dbReference>
<evidence type="ECO:0000313" key="5">
    <source>
        <dbReference type="EMBL" id="CAL8117806.1"/>
    </source>
</evidence>
<evidence type="ECO:0000256" key="2">
    <source>
        <dbReference type="ARBA" id="ARBA00024195"/>
    </source>
</evidence>
<feature type="region of interest" description="Disordered" evidence="3">
    <location>
        <begin position="340"/>
        <end position="381"/>
    </location>
</feature>
<evidence type="ECO:0000259" key="4">
    <source>
        <dbReference type="PROSITE" id="PS50240"/>
    </source>
</evidence>
<organism evidence="5 6">
    <name type="scientific">Orchesella dallaii</name>
    <dbReference type="NCBI Taxonomy" id="48710"/>
    <lineage>
        <taxon>Eukaryota</taxon>
        <taxon>Metazoa</taxon>
        <taxon>Ecdysozoa</taxon>
        <taxon>Arthropoda</taxon>
        <taxon>Hexapoda</taxon>
        <taxon>Collembola</taxon>
        <taxon>Entomobryomorpha</taxon>
        <taxon>Entomobryoidea</taxon>
        <taxon>Orchesellidae</taxon>
        <taxon>Orchesellinae</taxon>
        <taxon>Orchesella</taxon>
    </lineage>
</organism>
<dbReference type="InterPro" id="IPR043504">
    <property type="entry name" value="Peptidase_S1_PA_chymotrypsin"/>
</dbReference>
<feature type="compositionally biased region" description="Low complexity" evidence="3">
    <location>
        <begin position="14"/>
        <end position="66"/>
    </location>
</feature>
<dbReference type="InterPro" id="IPR001254">
    <property type="entry name" value="Trypsin_dom"/>
</dbReference>
<dbReference type="Gene3D" id="2.40.10.10">
    <property type="entry name" value="Trypsin-like serine proteases"/>
    <property type="match status" value="1"/>
</dbReference>
<dbReference type="Pfam" id="PF00089">
    <property type="entry name" value="Trypsin"/>
    <property type="match status" value="1"/>
</dbReference>
<protein>
    <recommendedName>
        <fullName evidence="4">Peptidase S1 domain-containing protein</fullName>
    </recommendedName>
</protein>
<keyword evidence="6" id="KW-1185">Reference proteome</keyword>
<proteinExistence type="inferred from homology"/>
<gene>
    <name evidence="5" type="ORF">ODALV1_LOCUS17848</name>
</gene>
<dbReference type="Proteomes" id="UP001642540">
    <property type="component" value="Unassembled WGS sequence"/>
</dbReference>
<accession>A0ABP1R5S9</accession>
<keyword evidence="1" id="KW-1015">Disulfide bond</keyword>